<accession>A0ABX7XAI5</accession>
<sequence>MMNILNGIKILDFSRLLPGPMATKQLMQMGAEVIKIEHPKKPELTRLIPPFEDGISVSYLMVNKGKEVRQIQYETEEGRNEIYELVKEVDVLIETFRPGTMQKLGFDYQTLKTINPKLIYVSCTSYGQSGPYAHLAGHDLNFMAYSGLLANNKNIDGNITMPSYQVVDLYGGTEQIINSVLLGIIQRSNTEKGDWFDVSITEAALPMNALLAPPVWYNEKAQAFDVLSGKLPHYTYYKCKDDKFVVLAGLEDKFWQNLCTKLGREEWKSENLMTLIHRQDIRQELIDLFLTKTRDEWVEFFQDTEVCFSPVLEFEETLSNPHFTEKGSFEFTEDGKHIIGFKLGIKQLSDS</sequence>
<dbReference type="InterPro" id="IPR023606">
    <property type="entry name" value="CoA-Trfase_III_dom_1_sf"/>
</dbReference>
<protein>
    <submittedName>
        <fullName evidence="1">CoA transferase</fullName>
    </submittedName>
</protein>
<dbReference type="PANTHER" id="PTHR48228">
    <property type="entry name" value="SUCCINYL-COA--D-CITRAMALATE COA-TRANSFERASE"/>
    <property type="match status" value="1"/>
</dbReference>
<dbReference type="EMBL" id="CP072842">
    <property type="protein sequence ID" value="QTV04905.1"/>
    <property type="molecule type" value="Genomic_DNA"/>
</dbReference>
<dbReference type="Pfam" id="PF02515">
    <property type="entry name" value="CoA_transf_3"/>
    <property type="match status" value="1"/>
</dbReference>
<dbReference type="InterPro" id="IPR050509">
    <property type="entry name" value="CoA-transferase_III"/>
</dbReference>
<dbReference type="PANTHER" id="PTHR48228:SF5">
    <property type="entry name" value="ALPHA-METHYLACYL-COA RACEMASE"/>
    <property type="match status" value="1"/>
</dbReference>
<name>A0ABX7XAI5_9FLAO</name>
<dbReference type="SUPFAM" id="SSF89796">
    <property type="entry name" value="CoA-transferase family III (CaiB/BaiF)"/>
    <property type="match status" value="1"/>
</dbReference>
<evidence type="ECO:0000313" key="2">
    <source>
        <dbReference type="Proteomes" id="UP000672011"/>
    </source>
</evidence>
<organism evidence="1 2">
    <name type="scientific">Faecalibacter bovis</name>
    <dbReference type="NCBI Taxonomy" id="2898187"/>
    <lineage>
        <taxon>Bacteria</taxon>
        <taxon>Pseudomonadati</taxon>
        <taxon>Bacteroidota</taxon>
        <taxon>Flavobacteriia</taxon>
        <taxon>Flavobacteriales</taxon>
        <taxon>Weeksellaceae</taxon>
        <taxon>Faecalibacter</taxon>
    </lineage>
</organism>
<gene>
    <name evidence="1" type="ORF">J9309_08855</name>
</gene>
<evidence type="ECO:0000313" key="1">
    <source>
        <dbReference type="EMBL" id="QTV04905.1"/>
    </source>
</evidence>
<dbReference type="Proteomes" id="UP000672011">
    <property type="component" value="Chromosome"/>
</dbReference>
<dbReference type="Gene3D" id="3.30.1540.10">
    <property type="entry name" value="formyl-coa transferase, domain 3"/>
    <property type="match status" value="1"/>
</dbReference>
<dbReference type="RefSeq" id="WP_230475526.1">
    <property type="nucleotide sequence ID" value="NZ_CP072842.1"/>
</dbReference>
<reference evidence="1 2" key="1">
    <citation type="journal article" date="2021" name="Int. J. Syst. Evol. Microbiol.">
        <title>Faecalibacter bovis sp. nov., isolated from cow faeces.</title>
        <authorList>
            <person name="Li F."/>
            <person name="Zhao W."/>
            <person name="Hong Q."/>
            <person name="Shao Q."/>
            <person name="Song J."/>
            <person name="Yang S."/>
        </authorList>
    </citation>
    <scope>NUCLEOTIDE SEQUENCE [LARGE SCALE GENOMIC DNA]</scope>
    <source>
        <strain evidence="1 2">ZY171143</strain>
    </source>
</reference>
<dbReference type="Gene3D" id="3.40.50.10540">
    <property type="entry name" value="Crotonobetainyl-coa:carnitine coa-transferase, domain 1"/>
    <property type="match status" value="1"/>
</dbReference>
<proteinExistence type="predicted"/>
<keyword evidence="2" id="KW-1185">Reference proteome</keyword>
<dbReference type="InterPro" id="IPR003673">
    <property type="entry name" value="CoA-Trfase_fam_III"/>
</dbReference>
<reference evidence="2" key="2">
    <citation type="submission" date="2021-04" db="EMBL/GenBank/DDBJ databases">
        <title>Taxonomy of Flavobacteriaceae bacterium ZY171143.</title>
        <authorList>
            <person name="Li F."/>
        </authorList>
    </citation>
    <scope>NUCLEOTIDE SEQUENCE [LARGE SCALE GENOMIC DNA]</scope>
    <source>
        <strain evidence="2">ZY171143</strain>
    </source>
</reference>
<keyword evidence="1" id="KW-0808">Transferase</keyword>
<dbReference type="InterPro" id="IPR044855">
    <property type="entry name" value="CoA-Trfase_III_dom3_sf"/>
</dbReference>
<dbReference type="GO" id="GO:0016740">
    <property type="term" value="F:transferase activity"/>
    <property type="evidence" value="ECO:0007669"/>
    <property type="project" value="UniProtKB-KW"/>
</dbReference>